<dbReference type="EMBL" id="WTYK01000002">
    <property type="protein sequence ID" value="MXP40975.1"/>
    <property type="molecule type" value="Genomic_DNA"/>
</dbReference>
<gene>
    <name evidence="2" type="ORF">GRI75_04865</name>
</gene>
<proteinExistence type="predicted"/>
<dbReference type="Pfam" id="PF13628">
    <property type="entry name" value="DUF4142"/>
    <property type="match status" value="1"/>
</dbReference>
<dbReference type="Proteomes" id="UP000469159">
    <property type="component" value="Unassembled WGS sequence"/>
</dbReference>
<dbReference type="InterPro" id="IPR025419">
    <property type="entry name" value="DUF4142"/>
</dbReference>
<sequence length="173" mass="19327">MTSELKQTMDKATDALGGMAGKMTAAMTTEPDGFVENAAMGDMYEIAAAGIALRKGRSDHIRMMARQMIADHTTSKHQLQAALEMNETRGVAPPPRELDTRRQTMIKHLEEAPEDGFDTMYLDQQVLAHEETVTLMRGFEEHGRNPQLRSYAAGTRPVVERHLAMVKQMRAQL</sequence>
<evidence type="ECO:0000313" key="3">
    <source>
        <dbReference type="Proteomes" id="UP000469159"/>
    </source>
</evidence>
<evidence type="ECO:0000313" key="2">
    <source>
        <dbReference type="EMBL" id="MXP40975.1"/>
    </source>
</evidence>
<protein>
    <submittedName>
        <fullName evidence="2">DUF4142 domain-containing protein</fullName>
    </submittedName>
</protein>
<keyword evidence="3" id="KW-1185">Reference proteome</keyword>
<comment type="caution">
    <text evidence="2">The sequence shown here is derived from an EMBL/GenBank/DDBJ whole genome shotgun (WGS) entry which is preliminary data.</text>
</comment>
<organism evidence="2 3">
    <name type="scientific">Croceibacterium soli</name>
    <dbReference type="NCBI Taxonomy" id="1739690"/>
    <lineage>
        <taxon>Bacteria</taxon>
        <taxon>Pseudomonadati</taxon>
        <taxon>Pseudomonadota</taxon>
        <taxon>Alphaproteobacteria</taxon>
        <taxon>Sphingomonadales</taxon>
        <taxon>Erythrobacteraceae</taxon>
        <taxon>Croceibacterium</taxon>
    </lineage>
</organism>
<dbReference type="PANTHER" id="PTHR38593:SF1">
    <property type="entry name" value="BLR2558 PROTEIN"/>
    <property type="match status" value="1"/>
</dbReference>
<dbReference type="AlphaFoldDB" id="A0A6I4UVC2"/>
<dbReference type="InterPro" id="IPR012347">
    <property type="entry name" value="Ferritin-like"/>
</dbReference>
<dbReference type="Gene3D" id="1.20.1260.10">
    <property type="match status" value="1"/>
</dbReference>
<dbReference type="PANTHER" id="PTHR38593">
    <property type="entry name" value="BLR2558 PROTEIN"/>
    <property type="match status" value="1"/>
</dbReference>
<name>A0A6I4UVC2_9SPHN</name>
<reference evidence="2 3" key="1">
    <citation type="submission" date="2019-12" db="EMBL/GenBank/DDBJ databases">
        <title>Genomic-based taxomic classification of the family Erythrobacteraceae.</title>
        <authorList>
            <person name="Xu L."/>
        </authorList>
    </citation>
    <scope>NUCLEOTIDE SEQUENCE [LARGE SCALE GENOMIC DNA]</scope>
    <source>
        <strain evidence="2 3">MCCC 1K02066</strain>
    </source>
</reference>
<feature type="domain" description="DUF4142" evidence="1">
    <location>
        <begin position="32"/>
        <end position="169"/>
    </location>
</feature>
<dbReference type="RefSeq" id="WP_160745823.1">
    <property type="nucleotide sequence ID" value="NZ_WTYK01000002.1"/>
</dbReference>
<accession>A0A6I4UVC2</accession>
<evidence type="ECO:0000259" key="1">
    <source>
        <dbReference type="Pfam" id="PF13628"/>
    </source>
</evidence>
<dbReference type="OrthoDB" id="8005547at2"/>